<dbReference type="EMBL" id="JAWRVE010000131">
    <property type="protein sequence ID" value="KAL1855331.1"/>
    <property type="molecule type" value="Genomic_DNA"/>
</dbReference>
<organism evidence="5 6">
    <name type="scientific">Diaporthe australafricana</name>
    <dbReference type="NCBI Taxonomy" id="127596"/>
    <lineage>
        <taxon>Eukaryota</taxon>
        <taxon>Fungi</taxon>
        <taxon>Dikarya</taxon>
        <taxon>Ascomycota</taxon>
        <taxon>Pezizomycotina</taxon>
        <taxon>Sordariomycetes</taxon>
        <taxon>Sordariomycetidae</taxon>
        <taxon>Diaporthales</taxon>
        <taxon>Diaporthaceae</taxon>
        <taxon>Diaporthe</taxon>
    </lineage>
</organism>
<feature type="domain" description="Beta-galactosidase galactose-binding" evidence="4">
    <location>
        <begin position="124"/>
        <end position="187"/>
    </location>
</feature>
<keyword evidence="6" id="KW-1185">Reference proteome</keyword>
<dbReference type="Proteomes" id="UP001583177">
    <property type="component" value="Unassembled WGS sequence"/>
</dbReference>
<reference evidence="5 6" key="1">
    <citation type="journal article" date="2024" name="IMA Fungus">
        <title>IMA Genome - F19 : A genome assembly and annotation guide to empower mycologists, including annotated draft genome sequences of Ceratocystis pirilliformis, Diaporthe australafricana, Fusarium ophioides, Paecilomyces lecythidis, and Sporothrix stenoceras.</title>
        <authorList>
            <person name="Aylward J."/>
            <person name="Wilson A.M."/>
            <person name="Visagie C.M."/>
            <person name="Spraker J."/>
            <person name="Barnes I."/>
            <person name="Buitendag C."/>
            <person name="Ceriani C."/>
            <person name="Del Mar Angel L."/>
            <person name="du Plessis D."/>
            <person name="Fuchs T."/>
            <person name="Gasser K."/>
            <person name="Kramer D."/>
            <person name="Li W."/>
            <person name="Munsamy K."/>
            <person name="Piso A."/>
            <person name="Price J.L."/>
            <person name="Sonnekus B."/>
            <person name="Thomas C."/>
            <person name="van der Nest A."/>
            <person name="van Dijk A."/>
            <person name="van Heerden A."/>
            <person name="van Vuuren N."/>
            <person name="Yilmaz N."/>
            <person name="Duong T.A."/>
            <person name="van der Merwe N.A."/>
            <person name="Wingfield M.J."/>
            <person name="Wingfield B.D."/>
        </authorList>
    </citation>
    <scope>NUCLEOTIDE SEQUENCE [LARGE SCALE GENOMIC DNA]</scope>
    <source>
        <strain evidence="5 6">CMW 18300</strain>
    </source>
</reference>
<dbReference type="Pfam" id="PF21317">
    <property type="entry name" value="BetaGal_ABD_1"/>
    <property type="match status" value="1"/>
</dbReference>
<keyword evidence="2" id="KW-0326">Glycosidase</keyword>
<dbReference type="SUPFAM" id="SSF49785">
    <property type="entry name" value="Galactose-binding domain-like"/>
    <property type="match status" value="1"/>
</dbReference>
<dbReference type="InterPro" id="IPR001944">
    <property type="entry name" value="Glycoside_Hdrlase_35"/>
</dbReference>
<evidence type="ECO:0008006" key="7">
    <source>
        <dbReference type="Google" id="ProtNLM"/>
    </source>
</evidence>
<sequence length="226" mass="24885">MEELGQDYGFVLYEHKVTQAMSGLLQPGDRPRDRVIVYVNEARVGVIDSICDTISLLVENLGRVDYWSLEAYTFDGLTDPYKGIVGNVTIGSGKLKDWVMKSFPLAMAPSFSSSTSTLEVAATPFLYSGVFKAQNFSNPAALDTFLEIPNGTKGMVWVNGFSLGRYWIIGPQQSLYLPGTILKAGQNNDIVVLELEPEPNQPMFVRGETVRTWANNADPDYVLAAS</sequence>
<protein>
    <recommendedName>
        <fullName evidence="7">Beta-galactosidase</fullName>
    </recommendedName>
</protein>
<comment type="caution">
    <text evidence="5">The sequence shown here is derived from an EMBL/GenBank/DDBJ whole genome shotgun (WGS) entry which is preliminary data.</text>
</comment>
<name>A0ABR3W7V5_9PEZI</name>
<proteinExistence type="predicted"/>
<evidence type="ECO:0000259" key="4">
    <source>
        <dbReference type="Pfam" id="PF21467"/>
    </source>
</evidence>
<evidence type="ECO:0000256" key="2">
    <source>
        <dbReference type="ARBA" id="ARBA00023295"/>
    </source>
</evidence>
<accession>A0ABR3W7V5</accession>
<dbReference type="PANTHER" id="PTHR23421">
    <property type="entry name" value="BETA-GALACTOSIDASE RELATED"/>
    <property type="match status" value="1"/>
</dbReference>
<feature type="domain" description="Beta-galactosidase 1-like first all-beta" evidence="3">
    <location>
        <begin position="1"/>
        <end position="102"/>
    </location>
</feature>
<dbReference type="InterPro" id="IPR048912">
    <property type="entry name" value="BetaGal1-like_ABD1"/>
</dbReference>
<gene>
    <name evidence="5" type="ORF">Daus18300_011148</name>
</gene>
<dbReference type="Gene3D" id="2.60.120.260">
    <property type="entry name" value="Galactose-binding domain-like"/>
    <property type="match status" value="2"/>
</dbReference>
<evidence type="ECO:0000259" key="3">
    <source>
        <dbReference type="Pfam" id="PF21317"/>
    </source>
</evidence>
<keyword evidence="1" id="KW-0378">Hydrolase</keyword>
<dbReference type="InterPro" id="IPR008979">
    <property type="entry name" value="Galactose-bd-like_sf"/>
</dbReference>
<evidence type="ECO:0000313" key="6">
    <source>
        <dbReference type="Proteomes" id="UP001583177"/>
    </source>
</evidence>
<evidence type="ECO:0000313" key="5">
    <source>
        <dbReference type="EMBL" id="KAL1855331.1"/>
    </source>
</evidence>
<dbReference type="Pfam" id="PF21467">
    <property type="entry name" value="BetaGal_gal-bd"/>
    <property type="match status" value="1"/>
</dbReference>
<evidence type="ECO:0000256" key="1">
    <source>
        <dbReference type="ARBA" id="ARBA00022801"/>
    </source>
</evidence>
<dbReference type="InterPro" id="IPR048913">
    <property type="entry name" value="BetaGal_gal-bd"/>
</dbReference>